<evidence type="ECO:0000256" key="2">
    <source>
        <dbReference type="ARBA" id="ARBA00022741"/>
    </source>
</evidence>
<dbReference type="GO" id="GO:0008716">
    <property type="term" value="F:D-alanine-D-alanine ligase activity"/>
    <property type="evidence" value="ECO:0007669"/>
    <property type="project" value="InterPro"/>
</dbReference>
<keyword evidence="1 6" id="KW-0436">Ligase</keyword>
<protein>
    <submittedName>
        <fullName evidence="6">D-ala D-ala ligase C-terminus</fullName>
    </submittedName>
</protein>
<reference evidence="6 7" key="1">
    <citation type="submission" date="2016-10" db="EMBL/GenBank/DDBJ databases">
        <authorList>
            <person name="de Groot N.N."/>
        </authorList>
    </citation>
    <scope>NUCLEOTIDE SEQUENCE [LARGE SCALE GENOMIC DNA]</scope>
    <source>
        <strain evidence="6 7">CGMCC 1.6502</strain>
    </source>
</reference>
<keyword evidence="3 4" id="KW-0067">ATP-binding</keyword>
<dbReference type="GO" id="GO:0005524">
    <property type="term" value="F:ATP binding"/>
    <property type="evidence" value="ECO:0007669"/>
    <property type="project" value="UniProtKB-UniRule"/>
</dbReference>
<dbReference type="STRING" id="407036.SAMN05216243_1719"/>
<gene>
    <name evidence="6" type="ORF">SAMN05216243_1719</name>
</gene>
<accession>A0A1G8YPQ9</accession>
<proteinExistence type="predicted"/>
<dbReference type="InterPro" id="IPR011761">
    <property type="entry name" value="ATP-grasp"/>
</dbReference>
<dbReference type="Gene3D" id="3.30.1490.20">
    <property type="entry name" value="ATP-grasp fold, A domain"/>
    <property type="match status" value="1"/>
</dbReference>
<evidence type="ECO:0000256" key="1">
    <source>
        <dbReference type="ARBA" id="ARBA00022598"/>
    </source>
</evidence>
<feature type="domain" description="ATP-grasp" evidence="5">
    <location>
        <begin position="103"/>
        <end position="299"/>
    </location>
</feature>
<dbReference type="PANTHER" id="PTHR43585:SF2">
    <property type="entry name" value="ATP-GRASP ENZYME FSQD"/>
    <property type="match status" value="1"/>
</dbReference>
<evidence type="ECO:0000256" key="3">
    <source>
        <dbReference type="ARBA" id="ARBA00022840"/>
    </source>
</evidence>
<dbReference type="SUPFAM" id="SSF56059">
    <property type="entry name" value="Glutathione synthetase ATP-binding domain-like"/>
    <property type="match status" value="1"/>
</dbReference>
<sequence length="397" mass="43703">MILGGSYGQLEAIKTAKRLGLTTLVVDMNPNAIGFRYADYYEVVSTTDFLGVEKVARDYGISGILTISSDIAVPVVCYVNEQLGLPNQGWGIAKAVTDKTVMRELFKKSGVSSPEYYIVTREDSPLEIEDKVKPILEKHPLIVKPSDSSGSRGVQKITCMSELMAAIEYAQKFSRNKMVIIEEFIQGLEIGAQSLSIAGEMELCFIHNDKLSENMIPIGHSLPASLNEKQIIKIKKECQKALASLGITHGPSNIDIIIDHLGTPYIIEIGARIGATKLPEIVKYNSGIDLIELAIRMAIGEKINLPTAKNKPVAVEMLYFNTCSEIQYNSKKMKEAIEPYNPLEYHISLPENNFVHPLNSGVDVYGHVICTGETSLEAEENCAELMGIIKSGLTYLK</sequence>
<evidence type="ECO:0000313" key="7">
    <source>
        <dbReference type="Proteomes" id="UP000198694"/>
    </source>
</evidence>
<dbReference type="Gene3D" id="3.30.470.20">
    <property type="entry name" value="ATP-grasp fold, B domain"/>
    <property type="match status" value="1"/>
</dbReference>
<dbReference type="InterPro" id="IPR052032">
    <property type="entry name" value="ATP-dep_AA_Ligase"/>
</dbReference>
<keyword evidence="7" id="KW-1185">Reference proteome</keyword>
<evidence type="ECO:0000313" key="6">
    <source>
        <dbReference type="EMBL" id="SDK04085.1"/>
    </source>
</evidence>
<dbReference type="PROSITE" id="PS50975">
    <property type="entry name" value="ATP_GRASP"/>
    <property type="match status" value="1"/>
</dbReference>
<dbReference type="GO" id="GO:0046872">
    <property type="term" value="F:metal ion binding"/>
    <property type="evidence" value="ECO:0007669"/>
    <property type="project" value="InterPro"/>
</dbReference>
<dbReference type="PANTHER" id="PTHR43585">
    <property type="entry name" value="FUMIPYRROLE BIOSYNTHESIS PROTEIN C"/>
    <property type="match status" value="1"/>
</dbReference>
<dbReference type="Pfam" id="PF07478">
    <property type="entry name" value="Dala_Dala_lig_C"/>
    <property type="match status" value="1"/>
</dbReference>
<dbReference type="EMBL" id="FNFL01000002">
    <property type="protein sequence ID" value="SDK04085.1"/>
    <property type="molecule type" value="Genomic_DNA"/>
</dbReference>
<keyword evidence="2 4" id="KW-0547">Nucleotide-binding</keyword>
<dbReference type="Proteomes" id="UP000198694">
    <property type="component" value="Unassembled WGS sequence"/>
</dbReference>
<evidence type="ECO:0000256" key="4">
    <source>
        <dbReference type="PROSITE-ProRule" id="PRU00409"/>
    </source>
</evidence>
<dbReference type="InterPro" id="IPR013815">
    <property type="entry name" value="ATP_grasp_subdomain_1"/>
</dbReference>
<organism evidence="6 7">
    <name type="scientific">Sediminibacillus albus</name>
    <dbReference type="NCBI Taxonomy" id="407036"/>
    <lineage>
        <taxon>Bacteria</taxon>
        <taxon>Bacillati</taxon>
        <taxon>Bacillota</taxon>
        <taxon>Bacilli</taxon>
        <taxon>Bacillales</taxon>
        <taxon>Bacillaceae</taxon>
        <taxon>Sediminibacillus</taxon>
    </lineage>
</organism>
<dbReference type="Gene3D" id="3.40.50.20">
    <property type="match status" value="1"/>
</dbReference>
<evidence type="ECO:0000259" key="5">
    <source>
        <dbReference type="PROSITE" id="PS50975"/>
    </source>
</evidence>
<name>A0A1G8YPQ9_9BACI</name>
<dbReference type="AlphaFoldDB" id="A0A1G8YPQ9"/>
<dbReference type="InterPro" id="IPR011095">
    <property type="entry name" value="Dala_Dala_lig_C"/>
</dbReference>